<evidence type="ECO:0000256" key="3">
    <source>
        <dbReference type="ARBA" id="ARBA00021536"/>
    </source>
</evidence>
<evidence type="ECO:0000313" key="10">
    <source>
        <dbReference type="EMBL" id="TFB04819.1"/>
    </source>
</evidence>
<comment type="similarity">
    <text evidence="1">Belongs to the aspartate/ornithine carbamoyltransferase superfamily. OTCase family.</text>
</comment>
<organism evidence="10 11">
    <name type="scientific">Trichoderma ghanense</name>
    <dbReference type="NCBI Taxonomy" id="65468"/>
    <lineage>
        <taxon>Eukaryota</taxon>
        <taxon>Fungi</taxon>
        <taxon>Dikarya</taxon>
        <taxon>Ascomycota</taxon>
        <taxon>Pezizomycotina</taxon>
        <taxon>Sordariomycetes</taxon>
        <taxon>Hypocreomycetidae</taxon>
        <taxon>Hypocreales</taxon>
        <taxon>Hypocreaceae</taxon>
        <taxon>Trichoderma</taxon>
    </lineage>
</organism>
<keyword evidence="4 7" id="KW-0808">Transferase</keyword>
<evidence type="ECO:0000256" key="4">
    <source>
        <dbReference type="ARBA" id="ARBA00022679"/>
    </source>
</evidence>
<accession>A0ABY2HA32</accession>
<protein>
    <recommendedName>
        <fullName evidence="3">Ornithine carbamoyltransferase, mitochondrial</fullName>
        <ecNumber evidence="2">2.1.3.3</ecNumber>
    </recommendedName>
    <alternativeName>
        <fullName evidence="6">Ornithine transcarbamylase</fullName>
    </alternativeName>
</protein>
<sequence>MRTAATRAFRGAASGLQARAYSQAAKPRHLMSISDLTPSEFSALVRNAAARKNDVKSGRVPRLSNGLAGETVAMMFSKRSTRTRVSTEAAVTMLGGHPMFLGKDDIQLGVGTPLVNESLYDTSVVISSMTSCMVARVGPHSDVTGLAEHSTVPVINALSDDFHPLQTIADFLTIHEAFPSSQSSNGSLNLSGLKVAWVGDSNNVLFDLAIGCVKTGVDIAVASPQGYGIPDHMRQLINSAASGVASPGKLSETTVPEEAIRNADILVTDTWISMGQEAEKQKRLKAFAGYQITNELAKRGGAKEGWKFMHCLPRHPEEVADEVFYSPRSLVFPEAENRLWAAVGKSRSTYLYEYKHQANLFPFLFTAALEGFVVKKGVLE</sequence>
<dbReference type="RefSeq" id="XP_073561020.1">
    <property type="nucleotide sequence ID" value="XM_073700315.1"/>
</dbReference>
<comment type="pathway">
    <text evidence="5">Amino-acid biosynthesis.</text>
</comment>
<dbReference type="SUPFAM" id="SSF53671">
    <property type="entry name" value="Aspartate/ornithine carbamoyltransferase"/>
    <property type="match status" value="1"/>
</dbReference>
<evidence type="ECO:0000256" key="2">
    <source>
        <dbReference type="ARBA" id="ARBA00013007"/>
    </source>
</evidence>
<dbReference type="InterPro" id="IPR002292">
    <property type="entry name" value="Orn/put_carbamltrans"/>
</dbReference>
<dbReference type="PANTHER" id="PTHR45753">
    <property type="entry name" value="ORNITHINE CARBAMOYLTRANSFERASE, MITOCHONDRIAL"/>
    <property type="match status" value="1"/>
</dbReference>
<evidence type="ECO:0000313" key="11">
    <source>
        <dbReference type="Proteomes" id="UP001642720"/>
    </source>
</evidence>
<reference evidence="10 11" key="1">
    <citation type="submission" date="2018-01" db="EMBL/GenBank/DDBJ databases">
        <title>Genome characterization of the sugarcane-associated fungus Trichoderma ghanense CCMA-1212 and their application in lignocelulose bioconversion.</title>
        <authorList>
            <person name="Steindorff A.S."/>
            <person name="Mendes T.D."/>
            <person name="Vilela E.S.D."/>
            <person name="Rodrigues D.S."/>
            <person name="Formighieri E.F."/>
            <person name="Melo I.S."/>
            <person name="Favaro L.C.L."/>
        </authorList>
    </citation>
    <scope>NUCLEOTIDE SEQUENCE [LARGE SCALE GENOMIC DNA]</scope>
    <source>
        <strain evidence="10 11">CCMA-1212</strain>
    </source>
</reference>
<feature type="domain" description="Aspartate/ornithine carbamoyltransferase Asp/Orn-binding" evidence="8">
    <location>
        <begin position="192"/>
        <end position="342"/>
    </location>
</feature>
<comment type="caution">
    <text evidence="10">The sequence shown here is derived from an EMBL/GenBank/DDBJ whole genome shotgun (WGS) entry which is preliminary data.</text>
</comment>
<dbReference type="Pfam" id="PF00185">
    <property type="entry name" value="OTCace"/>
    <property type="match status" value="1"/>
</dbReference>
<dbReference type="InterPro" id="IPR006132">
    <property type="entry name" value="Asp/Orn_carbamoyltranf_P-bd"/>
</dbReference>
<dbReference type="NCBIfam" id="TIGR00658">
    <property type="entry name" value="orni_carb_tr"/>
    <property type="match status" value="1"/>
</dbReference>
<dbReference type="Gene3D" id="3.40.50.1370">
    <property type="entry name" value="Aspartate/ornithine carbamoyltransferase"/>
    <property type="match status" value="2"/>
</dbReference>
<dbReference type="GeneID" id="300574765"/>
<evidence type="ECO:0000256" key="1">
    <source>
        <dbReference type="ARBA" id="ARBA00007805"/>
    </source>
</evidence>
<keyword evidence="11" id="KW-1185">Reference proteome</keyword>
<dbReference type="Pfam" id="PF02729">
    <property type="entry name" value="OTCace_N"/>
    <property type="match status" value="1"/>
</dbReference>
<dbReference type="Proteomes" id="UP001642720">
    <property type="component" value="Unassembled WGS sequence"/>
</dbReference>
<dbReference type="EC" id="2.1.3.3" evidence="2"/>
<gene>
    <name evidence="10" type="ORF">CCMA1212_002949</name>
</gene>
<evidence type="ECO:0000256" key="7">
    <source>
        <dbReference type="RuleBase" id="RU003634"/>
    </source>
</evidence>
<dbReference type="PRINTS" id="PR00100">
    <property type="entry name" value="AOTCASE"/>
</dbReference>
<evidence type="ECO:0000259" key="8">
    <source>
        <dbReference type="Pfam" id="PF00185"/>
    </source>
</evidence>
<dbReference type="PRINTS" id="PR00102">
    <property type="entry name" value="OTCASE"/>
</dbReference>
<dbReference type="InterPro" id="IPR006130">
    <property type="entry name" value="Asp/Orn_carbamoylTrfase"/>
</dbReference>
<dbReference type="PROSITE" id="PS00097">
    <property type="entry name" value="CARBAMOYLTRANSFERASE"/>
    <property type="match status" value="1"/>
</dbReference>
<name>A0ABY2HA32_9HYPO</name>
<dbReference type="PANTHER" id="PTHR45753:SF3">
    <property type="entry name" value="ORNITHINE TRANSCARBAMYLASE, MITOCHONDRIAL"/>
    <property type="match status" value="1"/>
</dbReference>
<proteinExistence type="inferred from homology"/>
<feature type="domain" description="Aspartate/ornithine carbamoyltransferase carbamoyl-P binding" evidence="9">
    <location>
        <begin position="28"/>
        <end position="176"/>
    </location>
</feature>
<dbReference type="InterPro" id="IPR006131">
    <property type="entry name" value="Asp_carbamoyltransf_Asp/Orn-bd"/>
</dbReference>
<evidence type="ECO:0000256" key="5">
    <source>
        <dbReference type="ARBA" id="ARBA00029440"/>
    </source>
</evidence>
<dbReference type="EMBL" id="PPTA01000003">
    <property type="protein sequence ID" value="TFB04819.1"/>
    <property type="molecule type" value="Genomic_DNA"/>
</dbReference>
<dbReference type="InterPro" id="IPR036901">
    <property type="entry name" value="Asp/Orn_carbamoylTrfase_sf"/>
</dbReference>
<evidence type="ECO:0000256" key="6">
    <source>
        <dbReference type="ARBA" id="ARBA00033269"/>
    </source>
</evidence>
<evidence type="ECO:0000259" key="9">
    <source>
        <dbReference type="Pfam" id="PF02729"/>
    </source>
</evidence>